<feature type="compositionally biased region" description="Low complexity" evidence="1">
    <location>
        <begin position="21"/>
        <end position="34"/>
    </location>
</feature>
<proteinExistence type="predicted"/>
<accession>A0A177DN42</accession>
<evidence type="ECO:0000313" key="3">
    <source>
        <dbReference type="Proteomes" id="UP000077248"/>
    </source>
</evidence>
<dbReference type="EMBL" id="KV441478">
    <property type="protein sequence ID" value="OAG20896.1"/>
    <property type="molecule type" value="Genomic_DNA"/>
</dbReference>
<dbReference type="AlphaFoldDB" id="A0A177DN42"/>
<dbReference type="RefSeq" id="XP_018386317.1">
    <property type="nucleotide sequence ID" value="XM_018525060.1"/>
</dbReference>
<gene>
    <name evidence="2" type="ORF">CC77DRAFT_1020526</name>
</gene>
<evidence type="ECO:0000256" key="1">
    <source>
        <dbReference type="SAM" id="MobiDB-lite"/>
    </source>
</evidence>
<protein>
    <submittedName>
        <fullName evidence="2">Uncharacterized protein</fullName>
    </submittedName>
</protein>
<feature type="compositionally biased region" description="Polar residues" evidence="1">
    <location>
        <begin position="48"/>
        <end position="60"/>
    </location>
</feature>
<dbReference type="GeneID" id="29110654"/>
<dbReference type="VEuPathDB" id="FungiDB:CC77DRAFT_1020526"/>
<sequence length="150" mass="16470">MSTNNMNEPNNPPPSYSTLDPTSNNISNPSTYTTPSPPPYTASDLPLYTTSAPRVQNRPNPLSTHIEYLPVTPSLVHASLHSVYRTYGSNDIESGLNTEVTPPDRSLEAYQTHQTSTAQNSLGRDTASKLTSKEKRRIRLVEGLLSSLNQ</sequence>
<feature type="region of interest" description="Disordered" evidence="1">
    <location>
        <begin position="1"/>
        <end position="60"/>
    </location>
</feature>
<dbReference type="Proteomes" id="UP000077248">
    <property type="component" value="Unassembled WGS sequence"/>
</dbReference>
<feature type="compositionally biased region" description="Polar residues" evidence="1">
    <location>
        <begin position="110"/>
        <end position="123"/>
    </location>
</feature>
<feature type="region of interest" description="Disordered" evidence="1">
    <location>
        <begin position="110"/>
        <end position="134"/>
    </location>
</feature>
<dbReference type="KEGG" id="aalt:CC77DRAFT_1020526"/>
<organism evidence="2 3">
    <name type="scientific">Alternaria alternata</name>
    <name type="common">Alternaria rot fungus</name>
    <name type="synonym">Torula alternata</name>
    <dbReference type="NCBI Taxonomy" id="5599"/>
    <lineage>
        <taxon>Eukaryota</taxon>
        <taxon>Fungi</taxon>
        <taxon>Dikarya</taxon>
        <taxon>Ascomycota</taxon>
        <taxon>Pezizomycotina</taxon>
        <taxon>Dothideomycetes</taxon>
        <taxon>Pleosporomycetidae</taxon>
        <taxon>Pleosporales</taxon>
        <taxon>Pleosporineae</taxon>
        <taxon>Pleosporaceae</taxon>
        <taxon>Alternaria</taxon>
        <taxon>Alternaria sect. Alternaria</taxon>
        <taxon>Alternaria alternata complex</taxon>
    </lineage>
</organism>
<reference evidence="2 3" key="1">
    <citation type="submission" date="2016-05" db="EMBL/GenBank/DDBJ databases">
        <title>Comparative analysis of secretome profiles of manganese(II)-oxidizing ascomycete fungi.</title>
        <authorList>
            <consortium name="DOE Joint Genome Institute"/>
            <person name="Zeiner C.A."/>
            <person name="Purvine S.O."/>
            <person name="Zink E.M."/>
            <person name="Wu S."/>
            <person name="Pasa-Tolic L."/>
            <person name="Chaput D.L."/>
            <person name="Haridas S."/>
            <person name="Grigoriev I.V."/>
            <person name="Santelli C.M."/>
            <person name="Hansel C.M."/>
        </authorList>
    </citation>
    <scope>NUCLEOTIDE SEQUENCE [LARGE SCALE GENOMIC DNA]</scope>
    <source>
        <strain evidence="2 3">SRC1lrK2f</strain>
    </source>
</reference>
<evidence type="ECO:0000313" key="2">
    <source>
        <dbReference type="EMBL" id="OAG20896.1"/>
    </source>
</evidence>
<name>A0A177DN42_ALTAL</name>
<keyword evidence="3" id="KW-1185">Reference proteome</keyword>